<reference evidence="1 2" key="1">
    <citation type="submission" date="2013-12" db="EMBL/GenBank/DDBJ databases">
        <title>Complete genome sequence of Rhizobium etli bv. mimosae IE4771.</title>
        <authorList>
            <person name="Bustos P."/>
            <person name="Santamaria R.I."/>
            <person name="Lozano L."/>
            <person name="Ormeno-Orrillo E."/>
            <person name="Rogel M.A."/>
            <person name="Romero D."/>
            <person name="Cevallos M.A."/>
            <person name="Martinez-Romero E."/>
            <person name="Gonzalez V."/>
        </authorList>
    </citation>
    <scope>NUCLEOTIDE SEQUENCE [LARGE SCALE GENOMIC DNA]</scope>
    <source>
        <strain evidence="1 2">IE4771</strain>
        <plasmid evidence="2">Plasmid pRetIE4771e</plasmid>
    </source>
</reference>
<geneLocation type="plasmid" evidence="1 2">
    <name>pRetIE4771e</name>
</geneLocation>
<sequence length="120" mass="13010">MSWNAVAPYKGKPASPEDIGHGLAVSYLVKGQSGDRVRVIAQLVDTRQGRVLWSARFEEALADVSAVQDIIVTDIVRAPGQMGGHKPRTLSCTHRNWLLSRCREHDFTRTGLSPSGASAA</sequence>
<name>A0A060ICU5_RHIET</name>
<dbReference type="AlphaFoldDB" id="A0A060ICU5"/>
<dbReference type="EMBL" id="CP006991">
    <property type="protein sequence ID" value="AIC31459.1"/>
    <property type="molecule type" value="Genomic_DNA"/>
</dbReference>
<evidence type="ECO:0000313" key="1">
    <source>
        <dbReference type="EMBL" id="AIC31459.1"/>
    </source>
</evidence>
<keyword evidence="1" id="KW-0614">Plasmid</keyword>
<dbReference type="Proteomes" id="UP000027180">
    <property type="component" value="Plasmid pRetIE4771e"/>
</dbReference>
<evidence type="ECO:0000313" key="2">
    <source>
        <dbReference type="Proteomes" id="UP000027180"/>
    </source>
</evidence>
<protein>
    <submittedName>
        <fullName evidence="1">TolB domain-containing-protein</fullName>
    </submittedName>
</protein>
<proteinExistence type="predicted"/>
<gene>
    <name evidence="1" type="ORF">IE4771_PE00234</name>
</gene>
<organism evidence="1 2">
    <name type="scientific">Rhizobium etli bv. mimosae str. IE4771</name>
    <dbReference type="NCBI Taxonomy" id="1432050"/>
    <lineage>
        <taxon>Bacteria</taxon>
        <taxon>Pseudomonadati</taxon>
        <taxon>Pseudomonadota</taxon>
        <taxon>Alphaproteobacteria</taxon>
        <taxon>Hyphomicrobiales</taxon>
        <taxon>Rhizobiaceae</taxon>
        <taxon>Rhizobium/Agrobacterium group</taxon>
        <taxon>Rhizobium</taxon>
    </lineage>
</organism>
<dbReference type="KEGG" id="rei:IE4771_PE00234"/>
<dbReference type="HOGENOM" id="CLU_2047810_0_0_5"/>
<accession>A0A060ICU5</accession>